<keyword evidence="2" id="KW-1185">Reference proteome</keyword>
<evidence type="ECO:0000313" key="2">
    <source>
        <dbReference type="Proteomes" id="UP000037460"/>
    </source>
</evidence>
<organism evidence="1 2">
    <name type="scientific">Chrysochromulina tobinii</name>
    <dbReference type="NCBI Taxonomy" id="1460289"/>
    <lineage>
        <taxon>Eukaryota</taxon>
        <taxon>Haptista</taxon>
        <taxon>Haptophyta</taxon>
        <taxon>Prymnesiophyceae</taxon>
        <taxon>Prymnesiales</taxon>
        <taxon>Chrysochromulinaceae</taxon>
        <taxon>Chrysochromulina</taxon>
    </lineage>
</organism>
<dbReference type="Pfam" id="PF13704">
    <property type="entry name" value="Glyco_tranf_2_4"/>
    <property type="match status" value="1"/>
</dbReference>
<evidence type="ECO:0008006" key="3">
    <source>
        <dbReference type="Google" id="ProtNLM"/>
    </source>
</evidence>
<name>A0A0M0JK97_9EUKA</name>
<evidence type="ECO:0000313" key="1">
    <source>
        <dbReference type="EMBL" id="KOO26996.1"/>
    </source>
</evidence>
<dbReference type="EMBL" id="JWZX01002776">
    <property type="protein sequence ID" value="KOO26996.1"/>
    <property type="molecule type" value="Genomic_DNA"/>
</dbReference>
<gene>
    <name evidence="1" type="ORF">Ctob_009643</name>
</gene>
<sequence length="290" mass="33557">MAKKELRVAITLMTRKPHKFDWWLRYHRSLGISHVFVHVEDTPELVPMLASDEFADFVTVTTGNDNSLDPLNPHASDNYYTLMQRQERQVRRSVAECRARGITWLFHVDDDELLHFDVPFSKIVDGLAPGVTCIVLVNIEAVPKALSSECIFEDIQVFTQHKMLAYRNGKSAGLCAAADWHGPHRFTGNYHVVPVSKGCVLHFESCLYEQWRNKFIKHREIDEQKKLDIPFPFYRDSITLFQKDKDGGKDEERWKSFFLERKVGNFTDLTESQKTRLALSSNMPQMILAP</sequence>
<protein>
    <recommendedName>
        <fullName evidence="3">Glycosyltransferase family 92 protein</fullName>
    </recommendedName>
</protein>
<dbReference type="Proteomes" id="UP000037460">
    <property type="component" value="Unassembled WGS sequence"/>
</dbReference>
<accession>A0A0M0JK97</accession>
<reference evidence="2" key="1">
    <citation type="journal article" date="2015" name="PLoS Genet.">
        <title>Genome Sequence and Transcriptome Analyses of Chrysochromulina tobin: Metabolic Tools for Enhanced Algal Fitness in the Prominent Order Prymnesiales (Haptophyceae).</title>
        <authorList>
            <person name="Hovde B.T."/>
            <person name="Deodato C.R."/>
            <person name="Hunsperger H.M."/>
            <person name="Ryken S.A."/>
            <person name="Yost W."/>
            <person name="Jha R.K."/>
            <person name="Patterson J."/>
            <person name="Monnat R.J. Jr."/>
            <person name="Barlow S.B."/>
            <person name="Starkenburg S.R."/>
            <person name="Cattolico R.A."/>
        </authorList>
    </citation>
    <scope>NUCLEOTIDE SEQUENCE</scope>
    <source>
        <strain evidence="2">CCMP291</strain>
    </source>
</reference>
<dbReference type="AlphaFoldDB" id="A0A0M0JK97"/>
<dbReference type="OrthoDB" id="433309at2759"/>
<comment type="caution">
    <text evidence="1">The sequence shown here is derived from an EMBL/GenBank/DDBJ whole genome shotgun (WGS) entry which is preliminary data.</text>
</comment>
<proteinExistence type="predicted"/>